<feature type="region of interest" description="Disordered" evidence="1">
    <location>
        <begin position="153"/>
        <end position="189"/>
    </location>
</feature>
<feature type="region of interest" description="Disordered" evidence="1">
    <location>
        <begin position="433"/>
        <end position="498"/>
    </location>
</feature>
<organism evidence="2">
    <name type="scientific">Spodoptera frugiperda</name>
    <name type="common">Fall armyworm</name>
    <dbReference type="NCBI Taxonomy" id="7108"/>
    <lineage>
        <taxon>Eukaryota</taxon>
        <taxon>Metazoa</taxon>
        <taxon>Ecdysozoa</taxon>
        <taxon>Arthropoda</taxon>
        <taxon>Hexapoda</taxon>
        <taxon>Insecta</taxon>
        <taxon>Pterygota</taxon>
        <taxon>Neoptera</taxon>
        <taxon>Endopterygota</taxon>
        <taxon>Lepidoptera</taxon>
        <taxon>Glossata</taxon>
        <taxon>Ditrysia</taxon>
        <taxon>Noctuoidea</taxon>
        <taxon>Noctuidae</taxon>
        <taxon>Amphipyrinae</taxon>
        <taxon>Spodoptera</taxon>
    </lineage>
</organism>
<reference evidence="2" key="1">
    <citation type="submission" date="2016-07" db="EMBL/GenBank/DDBJ databases">
        <authorList>
            <person name="Bretaudeau A."/>
        </authorList>
    </citation>
    <scope>NUCLEOTIDE SEQUENCE</scope>
    <source>
        <strain evidence="2">Rice</strain>
        <tissue evidence="2">Whole body</tissue>
    </source>
</reference>
<gene>
    <name evidence="2" type="ORF">SFRICE_026990</name>
</gene>
<evidence type="ECO:0000313" key="2">
    <source>
        <dbReference type="EMBL" id="SOQ41755.1"/>
    </source>
</evidence>
<dbReference type="EMBL" id="ODYU01003250">
    <property type="protein sequence ID" value="SOQ41755.1"/>
    <property type="molecule type" value="Genomic_DNA"/>
</dbReference>
<accession>A0A2H1VLP5</accession>
<name>A0A2H1VLP5_SPOFR</name>
<dbReference type="AlphaFoldDB" id="A0A2H1VLP5"/>
<sequence>MEVTAGLSLKKKTVKIDCRKQNKRFMVDIPPTRTKRFASSFLVRTTREWNSLPESVFPDGYNLGVFKARVNRLLMGRQTLNDTFLARNLHRSLIEIDSLLRGVQKEIQKERKIIKTQLDYEHAIIPEDSNVLGYDVTDLFWGETGVEGVTNEDVTSTFLPTPPTPPPTEEDYGEAYEEDTEPPIPPPPPTTTMEINTNYPGYPYEPPPFNPIGYEPENTPTPRNDSFDFLLTPPIFDTTTRSPYDEVIGLPTTPTPIDIDTPPPTPIPDYSFTTIKYTFDLPSPPGPETQTRQKIRMNSYDFAVTPPDFGKLTRSLIDDFNKYFGFMFQNNKPSKLSTLARKPLNAPLKTPLPLRTTRRLSKYLMRNDQKLNLMSHVTPASEKAMHDFENRFRHVATTPVQWWTAKKSVRARVPLMPAASSLSKSEWWAQQHMKNSAPVHREGPLTPQEESGFPPSEPDHNTAATTTETTRYFVFMEQAGKRADGSPDGKQSPPPMDT</sequence>
<protein>
    <submittedName>
        <fullName evidence="2">SFRICE_026990</fullName>
    </submittedName>
</protein>
<proteinExistence type="predicted"/>
<feature type="compositionally biased region" description="Acidic residues" evidence="1">
    <location>
        <begin position="168"/>
        <end position="181"/>
    </location>
</feature>
<evidence type="ECO:0000256" key="1">
    <source>
        <dbReference type="SAM" id="MobiDB-lite"/>
    </source>
</evidence>